<keyword evidence="2" id="KW-0812">Transmembrane</keyword>
<dbReference type="EMBL" id="CP032098">
    <property type="protein sequence ID" value="AXX93187.1"/>
    <property type="molecule type" value="Genomic_DNA"/>
</dbReference>
<reference evidence="4 7" key="2">
    <citation type="submission" date="2018-08" db="EMBL/GenBank/DDBJ databases">
        <title>Complete genome of the Arcobacter molluscorum type strain LMG 25693.</title>
        <authorList>
            <person name="Miller W.G."/>
            <person name="Yee E."/>
            <person name="Bono J.L."/>
        </authorList>
    </citation>
    <scope>NUCLEOTIDE SEQUENCE [LARGE SCALE GENOMIC DNA]</scope>
    <source>
        <strain evidence="4 7">CECT 7696</strain>
    </source>
</reference>
<accession>A0A2G1DIX0</accession>
<proteinExistence type="predicted"/>
<evidence type="ECO:0000256" key="2">
    <source>
        <dbReference type="SAM" id="Phobius"/>
    </source>
</evidence>
<reference evidence="5 6" key="1">
    <citation type="submission" date="2017-09" db="EMBL/GenBank/DDBJ databases">
        <title>Arcobacter canalis sp. nov., a new species isolated from a water canal contaminated with urban sewage.</title>
        <authorList>
            <person name="Perez-Cataluna A."/>
            <person name="Salas-Masso N."/>
            <person name="Figueras M.J."/>
        </authorList>
    </citation>
    <scope>NUCLEOTIDE SEQUENCE [LARGE SCALE GENOMIC DNA]</scope>
    <source>
        <strain evidence="5 6">F98-3</strain>
    </source>
</reference>
<organism evidence="5 6">
    <name type="scientific">Malaciobacter molluscorum LMG 25693</name>
    <dbReference type="NCBI Taxonomy" id="870501"/>
    <lineage>
        <taxon>Bacteria</taxon>
        <taxon>Pseudomonadati</taxon>
        <taxon>Campylobacterota</taxon>
        <taxon>Epsilonproteobacteria</taxon>
        <taxon>Campylobacterales</taxon>
        <taxon>Arcobacteraceae</taxon>
        <taxon>Malaciobacter</taxon>
    </lineage>
</organism>
<feature type="coiled-coil region" evidence="1">
    <location>
        <begin position="113"/>
        <end position="140"/>
    </location>
</feature>
<name>A0A2G1DIX0_9BACT</name>
<sequence>MKILIFISLLSMSLFAHKLNLFTDYEDGTLYINAYFANGNGCQHCDVKVKSLDGKILNQLKTNKDGEANLDIKNKKFIVIVDAMGGHIARKEISLNDDEPTIENKNNKNLIIKSDLQKENEKLKAKVKLLQQELQYLNFAKIIFALLVIVGIFYFLKRVKK</sequence>
<keyword evidence="3" id="KW-0732">Signal</keyword>
<keyword evidence="1" id="KW-0175">Coiled coil</keyword>
<dbReference type="KEGG" id="amol:AMOL_2234"/>
<protein>
    <submittedName>
        <fullName evidence="4">Cobalt/nickel ECF transporter CbiMNQO, S component CbiN</fullName>
    </submittedName>
</protein>
<feature type="transmembrane region" description="Helical" evidence="2">
    <location>
        <begin position="136"/>
        <end position="156"/>
    </location>
</feature>
<evidence type="ECO:0000256" key="3">
    <source>
        <dbReference type="SAM" id="SignalP"/>
    </source>
</evidence>
<feature type="chain" id="PRO_5044573578" evidence="3">
    <location>
        <begin position="19"/>
        <end position="161"/>
    </location>
</feature>
<dbReference type="Proteomes" id="UP000262712">
    <property type="component" value="Chromosome"/>
</dbReference>
<feature type="signal peptide" evidence="3">
    <location>
        <begin position="1"/>
        <end position="18"/>
    </location>
</feature>
<dbReference type="AlphaFoldDB" id="A0A2G1DIX0"/>
<gene>
    <name evidence="4" type="primary">cbiN</name>
    <name evidence="4" type="ORF">AMOL_2234</name>
    <name evidence="5" type="ORF">CPU12_05470</name>
</gene>
<dbReference type="Proteomes" id="UP000221222">
    <property type="component" value="Unassembled WGS sequence"/>
</dbReference>
<evidence type="ECO:0000313" key="6">
    <source>
        <dbReference type="Proteomes" id="UP000221222"/>
    </source>
</evidence>
<dbReference type="EMBL" id="NXFY01000006">
    <property type="protein sequence ID" value="PHO18442.1"/>
    <property type="molecule type" value="Genomic_DNA"/>
</dbReference>
<keyword evidence="2" id="KW-0472">Membrane</keyword>
<dbReference type="RefSeq" id="WP_099342079.1">
    <property type="nucleotide sequence ID" value="NZ_CP032098.1"/>
</dbReference>
<evidence type="ECO:0000313" key="5">
    <source>
        <dbReference type="EMBL" id="PHO18442.1"/>
    </source>
</evidence>
<keyword evidence="6" id="KW-1185">Reference proteome</keyword>
<evidence type="ECO:0000256" key="1">
    <source>
        <dbReference type="SAM" id="Coils"/>
    </source>
</evidence>
<keyword evidence="2" id="KW-1133">Transmembrane helix</keyword>
<evidence type="ECO:0000313" key="4">
    <source>
        <dbReference type="EMBL" id="AXX93187.1"/>
    </source>
</evidence>
<evidence type="ECO:0000313" key="7">
    <source>
        <dbReference type="Proteomes" id="UP000262712"/>
    </source>
</evidence>